<dbReference type="EnsemblPlants" id="Pp3c11_9360V3.1">
    <property type="protein sequence ID" value="PAC:32959585.CDS.1"/>
    <property type="gene ID" value="Pp3c11_9360"/>
</dbReference>
<dbReference type="Gramene" id="Pp3c11_9360V3.1">
    <property type="protein sequence ID" value="PAC:32959585.CDS.1"/>
    <property type="gene ID" value="Pp3c11_9360"/>
</dbReference>
<dbReference type="EnsemblPlants" id="Pp3c11_9360V3.2">
    <property type="protein sequence ID" value="PAC:32959586.CDS.1"/>
    <property type="gene ID" value="Pp3c11_9360"/>
</dbReference>
<accession>A0A7I3ZK72</accession>
<evidence type="ECO:0000313" key="1">
    <source>
        <dbReference type="EnsemblPlants" id="PAC:32959586.CDS.1"/>
    </source>
</evidence>
<organism evidence="1 2">
    <name type="scientific">Physcomitrium patens</name>
    <name type="common">Spreading-leaved earth moss</name>
    <name type="synonym">Physcomitrella patens</name>
    <dbReference type="NCBI Taxonomy" id="3218"/>
    <lineage>
        <taxon>Eukaryota</taxon>
        <taxon>Viridiplantae</taxon>
        <taxon>Streptophyta</taxon>
        <taxon>Embryophyta</taxon>
        <taxon>Bryophyta</taxon>
        <taxon>Bryophytina</taxon>
        <taxon>Bryopsida</taxon>
        <taxon>Funariidae</taxon>
        <taxon>Funariales</taxon>
        <taxon>Funariaceae</taxon>
        <taxon>Physcomitrium</taxon>
    </lineage>
</organism>
<dbReference type="EMBL" id="ABEU02000011">
    <property type="status" value="NOT_ANNOTATED_CDS"/>
    <property type="molecule type" value="Genomic_DNA"/>
</dbReference>
<reference evidence="1 2" key="2">
    <citation type="journal article" date="2018" name="Plant J.">
        <title>The Physcomitrella patens chromosome-scale assembly reveals moss genome structure and evolution.</title>
        <authorList>
            <person name="Lang D."/>
            <person name="Ullrich K.K."/>
            <person name="Murat F."/>
            <person name="Fuchs J."/>
            <person name="Jenkins J."/>
            <person name="Haas F.B."/>
            <person name="Piednoel M."/>
            <person name="Gundlach H."/>
            <person name="Van Bel M."/>
            <person name="Meyberg R."/>
            <person name="Vives C."/>
            <person name="Morata J."/>
            <person name="Symeonidi A."/>
            <person name="Hiss M."/>
            <person name="Muchero W."/>
            <person name="Kamisugi Y."/>
            <person name="Saleh O."/>
            <person name="Blanc G."/>
            <person name="Decker E.L."/>
            <person name="van Gessel N."/>
            <person name="Grimwood J."/>
            <person name="Hayes R.D."/>
            <person name="Graham S.W."/>
            <person name="Gunter L.E."/>
            <person name="McDaniel S.F."/>
            <person name="Hoernstein S.N.W."/>
            <person name="Larsson A."/>
            <person name="Li F.W."/>
            <person name="Perroud P.F."/>
            <person name="Phillips J."/>
            <person name="Ranjan P."/>
            <person name="Rokshar D.S."/>
            <person name="Rothfels C.J."/>
            <person name="Schneider L."/>
            <person name="Shu S."/>
            <person name="Stevenson D.W."/>
            <person name="Thummler F."/>
            <person name="Tillich M."/>
            <person name="Villarreal Aguilar J.C."/>
            <person name="Widiez T."/>
            <person name="Wong G.K."/>
            <person name="Wymore A."/>
            <person name="Zhang Y."/>
            <person name="Zimmer A.D."/>
            <person name="Quatrano R.S."/>
            <person name="Mayer K.F.X."/>
            <person name="Goodstein D."/>
            <person name="Casacuberta J.M."/>
            <person name="Vandepoele K."/>
            <person name="Reski R."/>
            <person name="Cuming A.C."/>
            <person name="Tuskan G.A."/>
            <person name="Maumus F."/>
            <person name="Salse J."/>
            <person name="Schmutz J."/>
            <person name="Rensing S.A."/>
        </authorList>
    </citation>
    <scope>NUCLEOTIDE SEQUENCE [LARGE SCALE GENOMIC DNA]</scope>
    <source>
        <strain evidence="1 2">cv. Gransden 2004</strain>
    </source>
</reference>
<evidence type="ECO:0008006" key="3">
    <source>
        <dbReference type="Google" id="ProtNLM"/>
    </source>
</evidence>
<sequence>MTSIWPCLPLSASVLWRLRRVSRRWKKFVRRTLEWEALEVVRLDDRGYKLAVKGSLSCGSLNERLSLVCHFLQFCLIMGDGVDCPSCIDYLSPGVVELDDE</sequence>
<keyword evidence="2" id="KW-1185">Reference proteome</keyword>
<dbReference type="Proteomes" id="UP000006727">
    <property type="component" value="Chromosome 11"/>
</dbReference>
<dbReference type="Gramene" id="Pp3c11_9360V3.2">
    <property type="protein sequence ID" value="PAC:32959586.CDS.1"/>
    <property type="gene ID" value="Pp3c11_9360"/>
</dbReference>
<evidence type="ECO:0000313" key="2">
    <source>
        <dbReference type="Proteomes" id="UP000006727"/>
    </source>
</evidence>
<protein>
    <recommendedName>
        <fullName evidence="3">F-box domain-containing protein</fullName>
    </recommendedName>
</protein>
<name>A0A7I3ZK72_PHYPA</name>
<dbReference type="AlphaFoldDB" id="A0A7I3ZK72"/>
<reference evidence="1" key="3">
    <citation type="submission" date="2020-12" db="UniProtKB">
        <authorList>
            <consortium name="EnsemblPlants"/>
        </authorList>
    </citation>
    <scope>IDENTIFICATION</scope>
</reference>
<proteinExistence type="predicted"/>
<reference evidence="1 2" key="1">
    <citation type="journal article" date="2008" name="Science">
        <title>The Physcomitrella genome reveals evolutionary insights into the conquest of land by plants.</title>
        <authorList>
            <person name="Rensing S."/>
            <person name="Lang D."/>
            <person name="Zimmer A."/>
            <person name="Terry A."/>
            <person name="Salamov A."/>
            <person name="Shapiro H."/>
            <person name="Nishiyama T."/>
            <person name="Perroud P.-F."/>
            <person name="Lindquist E."/>
            <person name="Kamisugi Y."/>
            <person name="Tanahashi T."/>
            <person name="Sakakibara K."/>
            <person name="Fujita T."/>
            <person name="Oishi K."/>
            <person name="Shin-I T."/>
            <person name="Kuroki Y."/>
            <person name="Toyoda A."/>
            <person name="Suzuki Y."/>
            <person name="Hashimoto A."/>
            <person name="Yamaguchi K."/>
            <person name="Sugano A."/>
            <person name="Kohara Y."/>
            <person name="Fujiyama A."/>
            <person name="Anterola A."/>
            <person name="Aoki S."/>
            <person name="Ashton N."/>
            <person name="Barbazuk W.B."/>
            <person name="Barker E."/>
            <person name="Bennetzen J."/>
            <person name="Bezanilla M."/>
            <person name="Blankenship R."/>
            <person name="Cho S.H."/>
            <person name="Dutcher S."/>
            <person name="Estelle M."/>
            <person name="Fawcett J.A."/>
            <person name="Gundlach H."/>
            <person name="Hanada K."/>
            <person name="Heyl A."/>
            <person name="Hicks K.A."/>
            <person name="Hugh J."/>
            <person name="Lohr M."/>
            <person name="Mayer K."/>
            <person name="Melkozernov A."/>
            <person name="Murata T."/>
            <person name="Nelson D."/>
            <person name="Pils B."/>
            <person name="Prigge M."/>
            <person name="Reiss B."/>
            <person name="Renner T."/>
            <person name="Rombauts S."/>
            <person name="Rushton P."/>
            <person name="Sanderfoot A."/>
            <person name="Schween G."/>
            <person name="Shiu S.-H."/>
            <person name="Stueber K."/>
            <person name="Theodoulou F.L."/>
            <person name="Tu H."/>
            <person name="Van de Peer Y."/>
            <person name="Verrier P.J."/>
            <person name="Waters E."/>
            <person name="Wood A."/>
            <person name="Yang L."/>
            <person name="Cove D."/>
            <person name="Cuming A."/>
            <person name="Hasebe M."/>
            <person name="Lucas S."/>
            <person name="Mishler D.B."/>
            <person name="Reski R."/>
            <person name="Grigoriev I."/>
            <person name="Quatrano R.S."/>
            <person name="Boore J.L."/>
        </authorList>
    </citation>
    <scope>NUCLEOTIDE SEQUENCE [LARGE SCALE GENOMIC DNA]</scope>
    <source>
        <strain evidence="1 2">cv. Gransden 2004</strain>
    </source>
</reference>
<dbReference type="InParanoid" id="A0A7I3ZK72"/>